<evidence type="ECO:0000313" key="6">
    <source>
        <dbReference type="EMBL" id="CAK0786305.1"/>
    </source>
</evidence>
<feature type="domain" description="ARID" evidence="5">
    <location>
        <begin position="537"/>
        <end position="637"/>
    </location>
</feature>
<dbReference type="GO" id="GO:0008270">
    <property type="term" value="F:zinc ion binding"/>
    <property type="evidence" value="ECO:0007669"/>
    <property type="project" value="UniProtKB-KW"/>
</dbReference>
<evidence type="ECO:0000259" key="5">
    <source>
        <dbReference type="PROSITE" id="PS51011"/>
    </source>
</evidence>
<dbReference type="Gene3D" id="3.30.40.10">
    <property type="entry name" value="Zinc/RING finger domain, C3HC4 (zinc finger)"/>
    <property type="match status" value="1"/>
</dbReference>
<proteinExistence type="predicted"/>
<comment type="caution">
    <text evidence="6">The sequence shown here is derived from an EMBL/GenBank/DDBJ whole genome shotgun (WGS) entry which is preliminary data.</text>
</comment>
<keyword evidence="2" id="KW-0863">Zinc-finger</keyword>
<evidence type="ECO:0000256" key="1">
    <source>
        <dbReference type="ARBA" id="ARBA00022723"/>
    </source>
</evidence>
<reference evidence="6 7" key="1">
    <citation type="submission" date="2023-10" db="EMBL/GenBank/DDBJ databases">
        <authorList>
            <person name="Maclean D."/>
            <person name="Macfadyen A."/>
        </authorList>
    </citation>
    <scope>NUCLEOTIDE SEQUENCE [LARGE SCALE GENOMIC DNA]</scope>
</reference>
<protein>
    <recommendedName>
        <fullName evidence="5">ARID domain-containing protein</fullName>
    </recommendedName>
</protein>
<dbReference type="GO" id="GO:0003677">
    <property type="term" value="F:DNA binding"/>
    <property type="evidence" value="ECO:0007669"/>
    <property type="project" value="InterPro"/>
</dbReference>
<dbReference type="InterPro" id="IPR013083">
    <property type="entry name" value="Znf_RING/FYVE/PHD"/>
</dbReference>
<dbReference type="InterPro" id="IPR011011">
    <property type="entry name" value="Znf_FYVE_PHD"/>
</dbReference>
<dbReference type="Pfam" id="PF01388">
    <property type="entry name" value="ARID"/>
    <property type="match status" value="1"/>
</dbReference>
<dbReference type="PROSITE" id="PS51011">
    <property type="entry name" value="ARID"/>
    <property type="match status" value="1"/>
</dbReference>
<dbReference type="Gene3D" id="1.10.150.60">
    <property type="entry name" value="ARID DNA-binding domain"/>
    <property type="match status" value="1"/>
</dbReference>
<dbReference type="InterPro" id="IPR001965">
    <property type="entry name" value="Znf_PHD"/>
</dbReference>
<organism evidence="6 7">
    <name type="scientific">Coccomyxa viridis</name>
    <dbReference type="NCBI Taxonomy" id="1274662"/>
    <lineage>
        <taxon>Eukaryota</taxon>
        <taxon>Viridiplantae</taxon>
        <taxon>Chlorophyta</taxon>
        <taxon>core chlorophytes</taxon>
        <taxon>Trebouxiophyceae</taxon>
        <taxon>Trebouxiophyceae incertae sedis</taxon>
        <taxon>Coccomyxaceae</taxon>
        <taxon>Coccomyxa</taxon>
    </lineage>
</organism>
<feature type="region of interest" description="Disordered" evidence="4">
    <location>
        <begin position="440"/>
        <end position="533"/>
    </location>
</feature>
<keyword evidence="3" id="KW-0862">Zinc</keyword>
<feature type="compositionally biased region" description="Low complexity" evidence="4">
    <location>
        <begin position="501"/>
        <end position="514"/>
    </location>
</feature>
<keyword evidence="1" id="KW-0479">Metal-binding</keyword>
<dbReference type="InterPro" id="IPR001606">
    <property type="entry name" value="ARID_dom"/>
</dbReference>
<gene>
    <name evidence="6" type="ORF">CVIRNUC_009518</name>
</gene>
<dbReference type="SUPFAM" id="SSF57903">
    <property type="entry name" value="FYVE/PHD zinc finger"/>
    <property type="match status" value="1"/>
</dbReference>
<dbReference type="Proteomes" id="UP001314263">
    <property type="component" value="Unassembled WGS sequence"/>
</dbReference>
<dbReference type="CDD" id="cd15615">
    <property type="entry name" value="PHD_ARID4_like"/>
    <property type="match status" value="1"/>
</dbReference>
<dbReference type="SUPFAM" id="SSF46774">
    <property type="entry name" value="ARID-like"/>
    <property type="match status" value="1"/>
</dbReference>
<evidence type="ECO:0000256" key="2">
    <source>
        <dbReference type="ARBA" id="ARBA00022771"/>
    </source>
</evidence>
<dbReference type="EMBL" id="CAUYUE010000014">
    <property type="protein sequence ID" value="CAK0786305.1"/>
    <property type="molecule type" value="Genomic_DNA"/>
</dbReference>
<dbReference type="InterPro" id="IPR042293">
    <property type="entry name" value="ARID4"/>
</dbReference>
<evidence type="ECO:0000256" key="3">
    <source>
        <dbReference type="ARBA" id="ARBA00022833"/>
    </source>
</evidence>
<dbReference type="PANTHER" id="PTHR46694:SF1">
    <property type="entry name" value="AT-RICH INTERACTIVE DOMAIN-CONTAINING PROTEIN 4"/>
    <property type="match status" value="1"/>
</dbReference>
<dbReference type="InterPro" id="IPR036431">
    <property type="entry name" value="ARID_dom_sf"/>
</dbReference>
<name>A0AAV1IJV4_9CHLO</name>
<evidence type="ECO:0000313" key="7">
    <source>
        <dbReference type="Proteomes" id="UP001314263"/>
    </source>
</evidence>
<dbReference type="AlphaFoldDB" id="A0AAV1IJV4"/>
<keyword evidence="7" id="KW-1185">Reference proteome</keyword>
<dbReference type="CDD" id="cd16100">
    <property type="entry name" value="ARID"/>
    <property type="match status" value="1"/>
</dbReference>
<sequence>MASRPSKWRVLAVTAGVDLPTNGEYTASGAGPLQEFADPAWNEAEVEVLTDSAVVGLGAKIASWMPNMVYISAGASPSLPGSSSTLNSLSLQTAQGVPASLDAATLAGLLAGQDVDTVYLQSFASRAHADALREQGVAHVVYYDAAKTPDPNSHYVQHFSHAFFATLRNKSATVPEAFAMAMHSCHAHCGPVQAPPQHPSWLPELISDFDPLLPSIDSVPLPVVKGSDFKTGVARAVPGWENVRLLAPHAELRLLACGQSSLVDAQRLSYLGEALRALLVLEVRQLRLAGRHPCERTPAHLPQGATASRCSVQTASGAHATVVLGGPPNVLEKDSLVEYALRQTLVADAVSLQFRLPPPGVPAPVPRRSSAIAGGTPVVDTLVITSVWAVHLLRSLSQEKLNRTLVALGIGAVGGSAVTAFEQKDAARYSALTAAVEAAAAKPSQQAGGGPGQQPNGTHPPGPDSHPAMQPGVSSEQRKEQPAGLHQNGHAPAAKAPPAPAGGARAAEALSDASPGRKRKVDGSAEPFTSRRPRLTECSEEEFLQDVCAFHRSRGVKNVSPDNFPDAILNGRRLDVYNLYREVTTRGGFRVGNGINWKGQIFPQLNNFTAHNRMTGVGNALKRHYTLYLLEYELAHPEDMLGDTCALCARGDEQATDWVCCDRCGSWRHFSCDTRPGLGAFKDYSKGKGATYICFKCAGEDA</sequence>
<evidence type="ECO:0000256" key="4">
    <source>
        <dbReference type="SAM" id="MobiDB-lite"/>
    </source>
</evidence>
<dbReference type="SMART" id="SM00501">
    <property type="entry name" value="BRIGHT"/>
    <property type="match status" value="1"/>
</dbReference>
<accession>A0AAV1IJV4</accession>
<dbReference type="SMART" id="SM01014">
    <property type="entry name" value="ARID"/>
    <property type="match status" value="1"/>
</dbReference>
<dbReference type="PANTHER" id="PTHR46694">
    <property type="entry name" value="AT-RICH INTERACTIVE DOMAIN-CONTAINING PROTEIN 4"/>
    <property type="match status" value="1"/>
</dbReference>
<dbReference type="SMART" id="SM00249">
    <property type="entry name" value="PHD"/>
    <property type="match status" value="1"/>
</dbReference>